<proteinExistence type="inferred from homology"/>
<dbReference type="InterPro" id="IPR051475">
    <property type="entry name" value="Diverse_Ion_Transporter"/>
</dbReference>
<feature type="transmembrane region" description="Helical" evidence="8">
    <location>
        <begin position="274"/>
        <end position="292"/>
    </location>
</feature>
<keyword evidence="4" id="KW-1003">Cell membrane</keyword>
<dbReference type="EMBL" id="CP012098">
    <property type="protein sequence ID" value="AQP38481.1"/>
    <property type="molecule type" value="Genomic_DNA"/>
</dbReference>
<protein>
    <submittedName>
        <fullName evidence="10">Membrane protein</fullName>
    </submittedName>
</protein>
<dbReference type="GO" id="GO:0005886">
    <property type="term" value="C:plasma membrane"/>
    <property type="evidence" value="ECO:0007669"/>
    <property type="project" value="UniProtKB-SubCell"/>
</dbReference>
<feature type="transmembrane region" description="Helical" evidence="8">
    <location>
        <begin position="403"/>
        <end position="421"/>
    </location>
</feature>
<feature type="domain" description="Citrate transporter-like" evidence="9">
    <location>
        <begin position="18"/>
        <end position="364"/>
    </location>
</feature>
<name>A0A1Q2C424_ANAHA</name>
<dbReference type="RefSeq" id="WP_077325398.1">
    <property type="nucleotide sequence ID" value="NZ_CP012098.1"/>
</dbReference>
<dbReference type="PRINTS" id="PR00758">
    <property type="entry name" value="ARSENICPUMP"/>
</dbReference>
<dbReference type="PANTHER" id="PTHR43568">
    <property type="entry name" value="P PROTEIN"/>
    <property type="match status" value="1"/>
</dbReference>
<feature type="transmembrane region" description="Helical" evidence="8">
    <location>
        <begin position="229"/>
        <end position="262"/>
    </location>
</feature>
<feature type="transmembrane region" description="Helical" evidence="8">
    <location>
        <begin position="6"/>
        <end position="21"/>
    </location>
</feature>
<feature type="transmembrane region" description="Helical" evidence="8">
    <location>
        <begin position="51"/>
        <end position="70"/>
    </location>
</feature>
<evidence type="ECO:0000256" key="3">
    <source>
        <dbReference type="ARBA" id="ARBA00022448"/>
    </source>
</evidence>
<reference evidence="10 11" key="1">
    <citation type="journal article" date="2016" name="Sci. Rep.">
        <title>Accelerated dysbiosis of gut microbiota during aggravation of DSS-induced colitis by a butyrate-producing bacterium.</title>
        <authorList>
            <person name="Zhang Q."/>
            <person name="Wu Y."/>
            <person name="Wang J."/>
            <person name="Wu G."/>
            <person name="Long W."/>
            <person name="Xue Z."/>
            <person name="Wang L."/>
            <person name="Zhang X."/>
            <person name="Pang X."/>
            <person name="Zhao Y."/>
            <person name="Zhao L."/>
            <person name="Zhang C."/>
        </authorList>
    </citation>
    <scope>NUCLEOTIDE SEQUENCE [LARGE SCALE GENOMIC DNA]</scope>
    <source>
        <strain evidence="10 11">BPB5</strain>
    </source>
</reference>
<keyword evidence="7 8" id="KW-0472">Membrane</keyword>
<feature type="transmembrane region" description="Helical" evidence="8">
    <location>
        <begin position="91"/>
        <end position="109"/>
    </location>
</feature>
<dbReference type="CDD" id="cd01116">
    <property type="entry name" value="P_permease"/>
    <property type="match status" value="1"/>
</dbReference>
<evidence type="ECO:0000256" key="4">
    <source>
        <dbReference type="ARBA" id="ARBA00022475"/>
    </source>
</evidence>
<dbReference type="InterPro" id="IPR000802">
    <property type="entry name" value="Arsenical_pump_ArsB"/>
</dbReference>
<dbReference type="AlphaFoldDB" id="A0A1Q2C424"/>
<dbReference type="InterPro" id="IPR004680">
    <property type="entry name" value="Cit_transptr-like_dom"/>
</dbReference>
<evidence type="ECO:0000313" key="11">
    <source>
        <dbReference type="Proteomes" id="UP000188159"/>
    </source>
</evidence>
<dbReference type="GO" id="GO:0015105">
    <property type="term" value="F:arsenite transmembrane transporter activity"/>
    <property type="evidence" value="ECO:0007669"/>
    <property type="project" value="InterPro"/>
</dbReference>
<sequence length="422" mass="45248">MSLQQIIAIIIFLCTMGAIITGKVHNTVASLTGAACLVLTHILSIEDCIDAVDVETICILVGMMLLVAVIKNSGIFEYIAIKAAKIAKGRPWPIMVIFIFITAVCSGMLDNVTTVLLVGPMTLAITNILKVDPVPYIITQIMASNIGGTATLIGDPPNIMIGSAAKLSFVDFILNTGVATVFVIIVGLICMYFIYGRKLFVTDESIAKVMQLDENKAIKDRKLMHESVIVIILVALCFIFHDQLGVQSCTVAIAAACIMLLIGGQEPEEIIADVEWPTILFFIGLFIVVGGMKKVGVITMLANGLISITHGNMVVTMMVILWVSAIVSSFLDNIPFVATLIPMILTMQSEGMDVTPIWWALSLGACLGGNGTLIGASANVVLSGISKNNGHPITFGQYFKIGFPMMILSIIVCSVFLLIRFA</sequence>
<evidence type="ECO:0000313" key="10">
    <source>
        <dbReference type="EMBL" id="AQP38481.1"/>
    </source>
</evidence>
<evidence type="ECO:0000256" key="5">
    <source>
        <dbReference type="ARBA" id="ARBA00022692"/>
    </source>
</evidence>
<comment type="similarity">
    <text evidence="2">Belongs to the CitM (TC 2.A.11) transporter family.</text>
</comment>
<evidence type="ECO:0000259" key="9">
    <source>
        <dbReference type="Pfam" id="PF03600"/>
    </source>
</evidence>
<evidence type="ECO:0000256" key="6">
    <source>
        <dbReference type="ARBA" id="ARBA00022989"/>
    </source>
</evidence>
<keyword evidence="5 8" id="KW-0812">Transmembrane</keyword>
<dbReference type="Pfam" id="PF03600">
    <property type="entry name" value="CitMHS"/>
    <property type="match status" value="1"/>
</dbReference>
<evidence type="ECO:0000256" key="7">
    <source>
        <dbReference type="ARBA" id="ARBA00023136"/>
    </source>
</evidence>
<keyword evidence="3" id="KW-0813">Transport</keyword>
<evidence type="ECO:0000256" key="8">
    <source>
        <dbReference type="SAM" id="Phobius"/>
    </source>
</evidence>
<keyword evidence="6 8" id="KW-1133">Transmembrane helix</keyword>
<evidence type="ECO:0000256" key="2">
    <source>
        <dbReference type="ARBA" id="ARBA00009843"/>
    </source>
</evidence>
<dbReference type="Proteomes" id="UP000188159">
    <property type="component" value="Chromosome"/>
</dbReference>
<dbReference type="PANTHER" id="PTHR43568:SF1">
    <property type="entry name" value="P PROTEIN"/>
    <property type="match status" value="1"/>
</dbReference>
<organism evidence="10 11">
    <name type="scientific">Anaerostipes hadrus</name>
    <dbReference type="NCBI Taxonomy" id="649756"/>
    <lineage>
        <taxon>Bacteria</taxon>
        <taxon>Bacillati</taxon>
        <taxon>Bacillota</taxon>
        <taxon>Clostridia</taxon>
        <taxon>Lachnospirales</taxon>
        <taxon>Lachnospiraceae</taxon>
        <taxon>Anaerostipes</taxon>
    </lineage>
</organism>
<evidence type="ECO:0000256" key="1">
    <source>
        <dbReference type="ARBA" id="ARBA00004651"/>
    </source>
</evidence>
<comment type="subcellular location">
    <subcellularLocation>
        <location evidence="1">Cell membrane</location>
        <topology evidence="1">Multi-pass membrane protein</topology>
    </subcellularLocation>
</comment>
<accession>A0A1Q2C424</accession>
<feature type="transmembrane region" description="Helical" evidence="8">
    <location>
        <begin position="172"/>
        <end position="195"/>
    </location>
</feature>
<feature type="transmembrane region" description="Helical" evidence="8">
    <location>
        <begin position="357"/>
        <end position="382"/>
    </location>
</feature>
<feature type="transmembrane region" description="Helical" evidence="8">
    <location>
        <begin position="313"/>
        <end position="345"/>
    </location>
</feature>
<gene>
    <name evidence="10" type="ORF">DO83_01855</name>
</gene>